<sequence length="88" mass="10047">MNSGGDLLYDEGTDEPVGDYLLITWPYQPVPETVWKATDRCGAHLRRQAADRTPPAAQIPHDEDGARRRRLDERLRRATEEESTSGRR</sequence>
<evidence type="ECO:0000313" key="3">
    <source>
        <dbReference type="Proteomes" id="UP000621510"/>
    </source>
</evidence>
<dbReference type="EMBL" id="JAERRG010000052">
    <property type="protein sequence ID" value="MBL1120470.1"/>
    <property type="molecule type" value="Genomic_DNA"/>
</dbReference>
<keyword evidence="3" id="KW-1185">Reference proteome</keyword>
<dbReference type="Proteomes" id="UP000621510">
    <property type="component" value="Unassembled WGS sequence"/>
</dbReference>
<feature type="region of interest" description="Disordered" evidence="1">
    <location>
        <begin position="45"/>
        <end position="88"/>
    </location>
</feature>
<gene>
    <name evidence="2" type="ORF">JK364_50500</name>
</gene>
<comment type="caution">
    <text evidence="2">The sequence shown here is derived from an EMBL/GenBank/DDBJ whole genome shotgun (WGS) entry which is preliminary data.</text>
</comment>
<evidence type="ECO:0000313" key="2">
    <source>
        <dbReference type="EMBL" id="MBL1120470.1"/>
    </source>
</evidence>
<organism evidence="2 3">
    <name type="scientific">Streptomyces endocoffeicus</name>
    <dbReference type="NCBI Taxonomy" id="2898945"/>
    <lineage>
        <taxon>Bacteria</taxon>
        <taxon>Bacillati</taxon>
        <taxon>Actinomycetota</taxon>
        <taxon>Actinomycetes</taxon>
        <taxon>Kitasatosporales</taxon>
        <taxon>Streptomycetaceae</taxon>
        <taxon>Streptomyces</taxon>
    </lineage>
</organism>
<evidence type="ECO:0000256" key="1">
    <source>
        <dbReference type="SAM" id="MobiDB-lite"/>
    </source>
</evidence>
<proteinExistence type="predicted"/>
<feature type="compositionally biased region" description="Basic and acidic residues" evidence="1">
    <location>
        <begin position="60"/>
        <end position="80"/>
    </location>
</feature>
<protein>
    <submittedName>
        <fullName evidence="2">Uncharacterized protein</fullName>
    </submittedName>
</protein>
<dbReference type="RefSeq" id="WP_201858230.1">
    <property type="nucleotide sequence ID" value="NZ_JAERRG010000052.1"/>
</dbReference>
<name>A0ABS1Q718_9ACTN</name>
<accession>A0ABS1Q718</accession>
<reference evidence="2 3" key="1">
    <citation type="submission" date="2021-01" db="EMBL/GenBank/DDBJ databases">
        <title>WGS of actinomycetes isolated from Thailand.</title>
        <authorList>
            <person name="Thawai C."/>
        </authorList>
    </citation>
    <scope>NUCLEOTIDE SEQUENCE [LARGE SCALE GENOMIC DNA]</scope>
    <source>
        <strain evidence="2 3">CA3R110</strain>
    </source>
</reference>